<dbReference type="GO" id="GO:0042744">
    <property type="term" value="P:hydrogen peroxide catabolic process"/>
    <property type="evidence" value="ECO:0007669"/>
    <property type="project" value="UniProtKB-KW"/>
</dbReference>
<dbReference type="OMA" id="LPRIIRW"/>
<feature type="binding site" evidence="16">
    <location>
        <position position="201"/>
    </location>
    <ligand>
        <name>Ca(2+)</name>
        <dbReference type="ChEBI" id="CHEBI:29108"/>
        <label>2</label>
    </ligand>
</feature>
<dbReference type="InterPro" id="IPR019794">
    <property type="entry name" value="Peroxidases_AS"/>
</dbReference>
<dbReference type="InterPro" id="IPR000823">
    <property type="entry name" value="Peroxidase_pln"/>
</dbReference>
<feature type="binding site" evidence="16">
    <location>
        <position position="95"/>
    </location>
    <ligand>
        <name>Ca(2+)</name>
        <dbReference type="ChEBI" id="CHEBI:29108"/>
        <label>1</label>
    </ligand>
</feature>
<feature type="signal peptide" evidence="19">
    <location>
        <begin position="1"/>
        <end position="23"/>
    </location>
</feature>
<dbReference type="PROSITE" id="PS00436">
    <property type="entry name" value="PEROXIDASE_2"/>
    <property type="match status" value="1"/>
</dbReference>
<keyword evidence="19" id="KW-0964">Secreted</keyword>
<feature type="binding site" evidence="16">
    <location>
        <position position="256"/>
    </location>
    <ligand>
        <name>Ca(2+)</name>
        <dbReference type="ChEBI" id="CHEBI:29108"/>
        <label>2</label>
    </ligand>
</feature>
<accession>A0A2C9UFT1</accession>
<feature type="disulfide bond" evidence="18">
    <location>
        <begin position="42"/>
        <end position="122"/>
    </location>
</feature>
<evidence type="ECO:0000256" key="18">
    <source>
        <dbReference type="PIRSR" id="PIRSR600823-5"/>
    </source>
</evidence>
<dbReference type="GO" id="GO:0004601">
    <property type="term" value="F:peroxidase activity"/>
    <property type="evidence" value="ECO:0000318"/>
    <property type="project" value="GO_Central"/>
</dbReference>
<dbReference type="PANTHER" id="PTHR31388:SF34">
    <property type="entry name" value="PEROXIDASE 10"/>
    <property type="match status" value="1"/>
</dbReference>
<keyword evidence="5 19" id="KW-0575">Peroxidase</keyword>
<name>A0A2C9UFT1_MANES</name>
<feature type="binding site" evidence="16">
    <location>
        <position position="79"/>
    </location>
    <ligand>
        <name>Ca(2+)</name>
        <dbReference type="ChEBI" id="CHEBI:29108"/>
        <label>1</label>
    </ligand>
</feature>
<feature type="active site" description="Proton acceptor" evidence="14">
    <location>
        <position position="73"/>
    </location>
</feature>
<feature type="disulfide bond" evidence="18">
    <location>
        <begin position="207"/>
        <end position="239"/>
    </location>
</feature>
<evidence type="ECO:0000256" key="2">
    <source>
        <dbReference type="ARBA" id="ARBA00002322"/>
    </source>
</evidence>
<dbReference type="EC" id="1.11.1.7" evidence="4 19"/>
<dbReference type="Gene3D" id="1.10.520.10">
    <property type="match status" value="1"/>
</dbReference>
<comment type="cofactor">
    <cofactor evidence="16 19">
        <name>Ca(2+)</name>
        <dbReference type="ChEBI" id="CHEBI:29108"/>
    </cofactor>
    <text evidence="16 19">Binds 2 calcium ions per subunit.</text>
</comment>
<dbReference type="InterPro" id="IPR010255">
    <property type="entry name" value="Haem_peroxidase_sf"/>
</dbReference>
<dbReference type="InterPro" id="IPR002016">
    <property type="entry name" value="Haem_peroxidase"/>
</dbReference>
<evidence type="ECO:0000256" key="15">
    <source>
        <dbReference type="PIRSR" id="PIRSR600823-2"/>
    </source>
</evidence>
<dbReference type="AlphaFoldDB" id="A0A2C9UFT1"/>
<comment type="similarity">
    <text evidence="3">Belongs to the peroxidase family. Ascorbate peroxidase subfamily.</text>
</comment>
<feature type="binding site" evidence="16">
    <location>
        <position position="81"/>
    </location>
    <ligand>
        <name>Ca(2+)</name>
        <dbReference type="ChEBI" id="CHEBI:29108"/>
        <label>1</label>
    </ligand>
</feature>
<evidence type="ECO:0000256" key="8">
    <source>
        <dbReference type="ARBA" id="ARBA00022837"/>
    </source>
</evidence>
<evidence type="ECO:0000256" key="10">
    <source>
        <dbReference type="ARBA" id="ARBA00023004"/>
    </source>
</evidence>
<feature type="disulfide bond" evidence="18">
    <location>
        <begin position="128"/>
        <end position="329"/>
    </location>
</feature>
<dbReference type="CDD" id="cd00693">
    <property type="entry name" value="secretory_peroxidase"/>
    <property type="match status" value="1"/>
</dbReference>
<comment type="catalytic activity">
    <reaction evidence="1 19">
        <text>2 a phenolic donor + H2O2 = 2 a phenolic radical donor + 2 H2O</text>
        <dbReference type="Rhea" id="RHEA:56136"/>
        <dbReference type="ChEBI" id="CHEBI:15377"/>
        <dbReference type="ChEBI" id="CHEBI:16240"/>
        <dbReference type="ChEBI" id="CHEBI:139520"/>
        <dbReference type="ChEBI" id="CHEBI:139521"/>
        <dbReference type="EC" id="1.11.1.7"/>
    </reaction>
</comment>
<dbReference type="PANTHER" id="PTHR31388">
    <property type="entry name" value="PEROXIDASE 72-RELATED"/>
    <property type="match status" value="1"/>
</dbReference>
<keyword evidence="13 19" id="KW-0376">Hydrogen peroxide</keyword>
<evidence type="ECO:0000256" key="3">
    <source>
        <dbReference type="ARBA" id="ARBA00006873"/>
    </source>
</evidence>
<evidence type="ECO:0000256" key="9">
    <source>
        <dbReference type="ARBA" id="ARBA00023002"/>
    </source>
</evidence>
<dbReference type="STRING" id="3983.A0A2C9UFT1"/>
<evidence type="ECO:0000256" key="5">
    <source>
        <dbReference type="ARBA" id="ARBA00022559"/>
    </source>
</evidence>
<organism evidence="21 22">
    <name type="scientific">Manihot esculenta</name>
    <name type="common">Cassava</name>
    <name type="synonym">Jatropha manihot</name>
    <dbReference type="NCBI Taxonomy" id="3983"/>
    <lineage>
        <taxon>Eukaryota</taxon>
        <taxon>Viridiplantae</taxon>
        <taxon>Streptophyta</taxon>
        <taxon>Embryophyta</taxon>
        <taxon>Tracheophyta</taxon>
        <taxon>Spermatophyta</taxon>
        <taxon>Magnoliopsida</taxon>
        <taxon>eudicotyledons</taxon>
        <taxon>Gunneridae</taxon>
        <taxon>Pentapetalae</taxon>
        <taxon>rosids</taxon>
        <taxon>fabids</taxon>
        <taxon>Malpighiales</taxon>
        <taxon>Euphorbiaceae</taxon>
        <taxon>Crotonoideae</taxon>
        <taxon>Manihoteae</taxon>
        <taxon>Manihot</taxon>
    </lineage>
</organism>
<evidence type="ECO:0000313" key="21">
    <source>
        <dbReference type="EMBL" id="OAY29414.1"/>
    </source>
</evidence>
<gene>
    <name evidence="21" type="ORF">MANES_15G143300v8</name>
</gene>
<evidence type="ECO:0000313" key="22">
    <source>
        <dbReference type="Proteomes" id="UP000091857"/>
    </source>
</evidence>
<feature type="disulfide bond" evidence="18">
    <location>
        <begin position="75"/>
        <end position="80"/>
    </location>
</feature>
<reference evidence="22" key="1">
    <citation type="journal article" date="2016" name="Nat. Biotechnol.">
        <title>Sequencing wild and cultivated cassava and related species reveals extensive interspecific hybridization and genetic diversity.</title>
        <authorList>
            <person name="Bredeson J.V."/>
            <person name="Lyons J.B."/>
            <person name="Prochnik S.E."/>
            <person name="Wu G.A."/>
            <person name="Ha C.M."/>
            <person name="Edsinger-Gonzales E."/>
            <person name="Grimwood J."/>
            <person name="Schmutz J."/>
            <person name="Rabbi I.Y."/>
            <person name="Egesi C."/>
            <person name="Nauluvula P."/>
            <person name="Lebot V."/>
            <person name="Ndunguru J."/>
            <person name="Mkamilo G."/>
            <person name="Bart R.S."/>
            <person name="Setter T.L."/>
            <person name="Gleadow R.M."/>
            <person name="Kulakow P."/>
            <person name="Ferguson M.E."/>
            <person name="Rounsley S."/>
            <person name="Rokhsar D.S."/>
        </authorList>
    </citation>
    <scope>NUCLEOTIDE SEQUENCE [LARGE SCALE GENOMIC DNA]</scope>
    <source>
        <strain evidence="22">cv. AM560-2</strain>
    </source>
</reference>
<comment type="cofactor">
    <cofactor evidence="16 19">
        <name>heme b</name>
        <dbReference type="ChEBI" id="CHEBI:60344"/>
    </cofactor>
    <text evidence="16 19">Binds 1 heme b (iron(II)-protoporphyrin IX) group per subunit.</text>
</comment>
<dbReference type="InterPro" id="IPR019793">
    <property type="entry name" value="Peroxidases_heam-ligand_BS"/>
</dbReference>
<dbReference type="GO" id="GO:0009611">
    <property type="term" value="P:response to wounding"/>
    <property type="evidence" value="ECO:0007669"/>
    <property type="project" value="EnsemblPlants"/>
</dbReference>
<keyword evidence="12" id="KW-0325">Glycoprotein</keyword>
<keyword evidence="22" id="KW-1185">Reference proteome</keyword>
<dbReference type="Pfam" id="PF00141">
    <property type="entry name" value="peroxidase"/>
    <property type="match status" value="1"/>
</dbReference>
<keyword evidence="10 16" id="KW-0408">Iron</keyword>
<keyword evidence="6 19" id="KW-0349">Heme</keyword>
<evidence type="ECO:0000256" key="6">
    <source>
        <dbReference type="ARBA" id="ARBA00022617"/>
    </source>
</evidence>
<keyword evidence="8 16" id="KW-0106">Calcium</keyword>
<feature type="domain" description="Plant heme peroxidase family profile" evidence="20">
    <location>
        <begin position="32"/>
        <end position="333"/>
    </location>
</feature>
<evidence type="ECO:0000256" key="14">
    <source>
        <dbReference type="PIRSR" id="PIRSR600823-1"/>
    </source>
</evidence>
<comment type="caution">
    <text evidence="21">The sequence shown here is derived from an EMBL/GenBank/DDBJ whole genome shotgun (WGS) entry which is preliminary data.</text>
</comment>
<comment type="subcellular location">
    <subcellularLocation>
        <location evidence="19">Secreted</location>
    </subcellularLocation>
</comment>
<evidence type="ECO:0000259" key="20">
    <source>
        <dbReference type="PROSITE" id="PS50873"/>
    </source>
</evidence>
<dbReference type="PRINTS" id="PR00458">
    <property type="entry name" value="PEROXIDASE"/>
</dbReference>
<dbReference type="Proteomes" id="UP000091857">
    <property type="component" value="Chromosome 15"/>
</dbReference>
<feature type="binding site" evidence="15">
    <location>
        <position position="170"/>
    </location>
    <ligand>
        <name>substrate</name>
    </ligand>
</feature>
<evidence type="ECO:0000256" key="17">
    <source>
        <dbReference type="PIRSR" id="PIRSR600823-4"/>
    </source>
</evidence>
<feature type="site" description="Transition state stabilizer" evidence="17">
    <location>
        <position position="69"/>
    </location>
</feature>
<dbReference type="GO" id="GO:0009505">
    <property type="term" value="C:plant-type cell wall"/>
    <property type="evidence" value="ECO:0000318"/>
    <property type="project" value="GO_Central"/>
</dbReference>
<evidence type="ECO:0000256" key="4">
    <source>
        <dbReference type="ARBA" id="ARBA00012313"/>
    </source>
</evidence>
<keyword evidence="9 19" id="KW-0560">Oxidoreductase</keyword>
<dbReference type="GO" id="GO:0006979">
    <property type="term" value="P:response to oxidative stress"/>
    <property type="evidence" value="ECO:0007669"/>
    <property type="project" value="UniProtKB-UniRule"/>
</dbReference>
<keyword evidence="7 16" id="KW-0479">Metal-binding</keyword>
<dbReference type="PROSITE" id="PS50873">
    <property type="entry name" value="PEROXIDASE_4"/>
    <property type="match status" value="1"/>
</dbReference>
<evidence type="ECO:0000256" key="16">
    <source>
        <dbReference type="PIRSR" id="PIRSR600823-3"/>
    </source>
</evidence>
<dbReference type="GO" id="GO:0140825">
    <property type="term" value="F:lactoperoxidase activity"/>
    <property type="evidence" value="ECO:0007669"/>
    <property type="project" value="UniProtKB-EC"/>
</dbReference>
<dbReference type="FunFam" id="1.10.520.10:FF:000001">
    <property type="entry name" value="Peroxidase"/>
    <property type="match status" value="1"/>
</dbReference>
<dbReference type="OrthoDB" id="2113341at2759"/>
<comment type="function">
    <text evidence="2">Removal of H(2)O(2), oxidation of toxic reductants, biosynthesis and degradation of lignin, suberization, auxin catabolism, response to environmental stresses such as wounding, pathogen attack and oxidative stress. These functions might be dependent on each isozyme/isoform in each plant tissue.</text>
</comment>
<evidence type="ECO:0000256" key="19">
    <source>
        <dbReference type="RuleBase" id="RU362060"/>
    </source>
</evidence>
<dbReference type="FunFam" id="1.10.420.10:FF:000001">
    <property type="entry name" value="Peroxidase"/>
    <property type="match status" value="1"/>
</dbReference>
<protein>
    <recommendedName>
        <fullName evidence="4 19">Peroxidase</fullName>
        <ecNumber evidence="4 19">1.11.1.7</ecNumber>
    </recommendedName>
</protein>
<feature type="binding site" description="axial binding residue" evidence="16">
    <location>
        <position position="200"/>
    </location>
    <ligand>
        <name>heme b</name>
        <dbReference type="ChEBI" id="CHEBI:60344"/>
    </ligand>
    <ligandPart>
        <name>Fe</name>
        <dbReference type="ChEBI" id="CHEBI:18248"/>
    </ligandPart>
</feature>
<comment type="similarity">
    <text evidence="19">Belongs to the peroxidase family. Classical plant (class III) peroxidase subfamily.</text>
</comment>
<keyword evidence="19" id="KW-0732">Signal</keyword>
<dbReference type="Gramene" id="Manes.15G143300.1.v8.1">
    <property type="protein sequence ID" value="Manes.15G143300.1.v8.1.CDS"/>
    <property type="gene ID" value="Manes.15G143300.v8.1"/>
</dbReference>
<dbReference type="PRINTS" id="PR00461">
    <property type="entry name" value="PLPEROXIDASE"/>
</dbReference>
<evidence type="ECO:0000256" key="7">
    <source>
        <dbReference type="ARBA" id="ARBA00022723"/>
    </source>
</evidence>
<feature type="binding site" evidence="16">
    <location>
        <position position="253"/>
    </location>
    <ligand>
        <name>Ca(2+)</name>
        <dbReference type="ChEBI" id="CHEBI:29108"/>
        <label>2</label>
    </ligand>
</feature>
<dbReference type="GO" id="GO:0005576">
    <property type="term" value="C:extracellular region"/>
    <property type="evidence" value="ECO:0007669"/>
    <property type="project" value="UniProtKB-SubCell"/>
</dbReference>
<evidence type="ECO:0000256" key="1">
    <source>
        <dbReference type="ARBA" id="ARBA00000189"/>
    </source>
</evidence>
<keyword evidence="11 18" id="KW-1015">Disulfide bond</keyword>
<feature type="binding site" evidence="16">
    <location>
        <position position="83"/>
    </location>
    <ligand>
        <name>Ca(2+)</name>
        <dbReference type="ChEBI" id="CHEBI:29108"/>
        <label>1</label>
    </ligand>
</feature>
<evidence type="ECO:0000256" key="11">
    <source>
        <dbReference type="ARBA" id="ARBA00023157"/>
    </source>
</evidence>
<dbReference type="GO" id="GO:0046872">
    <property type="term" value="F:metal ion binding"/>
    <property type="evidence" value="ECO:0007669"/>
    <property type="project" value="UniProtKB-UniRule"/>
</dbReference>
<dbReference type="EMBL" id="CM004401">
    <property type="protein sequence ID" value="OAY29414.1"/>
    <property type="molecule type" value="Genomic_DNA"/>
</dbReference>
<dbReference type="GO" id="GO:0020037">
    <property type="term" value="F:heme binding"/>
    <property type="evidence" value="ECO:0007669"/>
    <property type="project" value="UniProtKB-UniRule"/>
</dbReference>
<dbReference type="SUPFAM" id="SSF48113">
    <property type="entry name" value="Heme-dependent peroxidases"/>
    <property type="match status" value="1"/>
</dbReference>
<feature type="chain" id="PRO_5011820705" description="Peroxidase" evidence="19">
    <location>
        <begin position="24"/>
        <end position="333"/>
    </location>
</feature>
<feature type="binding site" evidence="16">
    <location>
        <position position="261"/>
    </location>
    <ligand>
        <name>Ca(2+)</name>
        <dbReference type="ChEBI" id="CHEBI:29108"/>
        <label>2</label>
    </ligand>
</feature>
<dbReference type="Gene3D" id="1.10.420.10">
    <property type="entry name" value="Peroxidase, domain 2"/>
    <property type="match status" value="1"/>
</dbReference>
<evidence type="ECO:0000256" key="13">
    <source>
        <dbReference type="ARBA" id="ARBA00023324"/>
    </source>
</evidence>
<proteinExistence type="inferred from homology"/>
<feature type="binding site" evidence="16">
    <location>
        <position position="77"/>
    </location>
    <ligand>
        <name>Ca(2+)</name>
        <dbReference type="ChEBI" id="CHEBI:29108"/>
        <label>1</label>
    </ligand>
</feature>
<dbReference type="PROSITE" id="PS00435">
    <property type="entry name" value="PEROXIDASE_1"/>
    <property type="match status" value="1"/>
</dbReference>
<feature type="binding site" evidence="16">
    <location>
        <position position="74"/>
    </location>
    <ligand>
        <name>Ca(2+)</name>
        <dbReference type="ChEBI" id="CHEBI:29108"/>
        <label>1</label>
    </ligand>
</feature>
<dbReference type="InterPro" id="IPR033905">
    <property type="entry name" value="Secretory_peroxidase"/>
</dbReference>
<sequence length="333" mass="36297">MAYKQISIFPILLLLALSSTQLATPFPSAYSQLDYYFYDSSCPRLEMIVKYGVWAAIQNETRIAASLLRLHFHDCFVNGCDASILLDDTDKLKGEKNARPNRNSARGFEIIESIKADVERACPSTVSCADIVALVAREAVVLSGGPFWYVPLGRRDGLTASQQAANQNLPGPFDSLQNLTAKFIAKGLDVKDLVVLSGAHTIGFAQCFTFKSRLFNFKGSGKPDPRLDSSSLTNLQGMCPNKDTSNSNLAPLDSSTIYSFDNSYYTNLVSNSVLLESDQALMDDDTTAALVNSYSAYPYLFSNDFAASMVKMGKVGVLTGENGEIRKKCGSVN</sequence>
<evidence type="ECO:0000256" key="12">
    <source>
        <dbReference type="ARBA" id="ARBA00023180"/>
    </source>
</evidence>